<evidence type="ECO:0000313" key="8">
    <source>
        <dbReference type="Proteomes" id="UP000192917"/>
    </source>
</evidence>
<keyword evidence="4 6" id="KW-1133">Transmembrane helix</keyword>
<protein>
    <submittedName>
        <fullName evidence="7">Multidrug resistance protein, MATE family</fullName>
    </submittedName>
</protein>
<dbReference type="NCBIfam" id="TIGR00797">
    <property type="entry name" value="matE"/>
    <property type="match status" value="1"/>
</dbReference>
<dbReference type="PANTHER" id="PTHR42893:SF46">
    <property type="entry name" value="PROTEIN DETOXIFICATION 44, CHLOROPLASTIC"/>
    <property type="match status" value="1"/>
</dbReference>
<evidence type="ECO:0000256" key="2">
    <source>
        <dbReference type="ARBA" id="ARBA00010199"/>
    </source>
</evidence>
<dbReference type="InterPro" id="IPR002528">
    <property type="entry name" value="MATE_fam"/>
</dbReference>
<reference evidence="7 8" key="1">
    <citation type="submission" date="2017-04" db="EMBL/GenBank/DDBJ databases">
        <authorList>
            <person name="Afonso C.L."/>
            <person name="Miller P.J."/>
            <person name="Scott M.A."/>
            <person name="Spackman E."/>
            <person name="Goraichik I."/>
            <person name="Dimitrov K.M."/>
            <person name="Suarez D.L."/>
            <person name="Swayne D.E."/>
        </authorList>
    </citation>
    <scope>NUCLEOTIDE SEQUENCE [LARGE SCALE GENOMIC DNA]</scope>
    <source>
        <strain evidence="7 8">USBA 355</strain>
    </source>
</reference>
<organism evidence="7 8">
    <name type="scientific">Tistlia consotensis USBA 355</name>
    <dbReference type="NCBI Taxonomy" id="560819"/>
    <lineage>
        <taxon>Bacteria</taxon>
        <taxon>Pseudomonadati</taxon>
        <taxon>Pseudomonadota</taxon>
        <taxon>Alphaproteobacteria</taxon>
        <taxon>Rhodospirillales</taxon>
        <taxon>Rhodovibrionaceae</taxon>
        <taxon>Tistlia</taxon>
    </lineage>
</organism>
<keyword evidence="8" id="KW-1185">Reference proteome</keyword>
<keyword evidence="5 6" id="KW-0472">Membrane</keyword>
<proteinExistence type="inferred from homology"/>
<dbReference type="InterPro" id="IPR044644">
    <property type="entry name" value="DinF-like"/>
</dbReference>
<evidence type="ECO:0000256" key="3">
    <source>
        <dbReference type="ARBA" id="ARBA00022692"/>
    </source>
</evidence>
<accession>A0A1Y6C103</accession>
<comment type="subcellular location">
    <subcellularLocation>
        <location evidence="1">Membrane</location>
        <topology evidence="1">Multi-pass membrane protein</topology>
    </subcellularLocation>
</comment>
<dbReference type="Proteomes" id="UP000192917">
    <property type="component" value="Unassembled WGS sequence"/>
</dbReference>
<feature type="transmembrane region" description="Helical" evidence="6">
    <location>
        <begin position="365"/>
        <end position="386"/>
    </location>
</feature>
<dbReference type="Pfam" id="PF01554">
    <property type="entry name" value="MatE"/>
    <property type="match status" value="2"/>
</dbReference>
<gene>
    <name evidence="7" type="ORF">SAMN05428998_11311</name>
</gene>
<evidence type="ECO:0000256" key="6">
    <source>
        <dbReference type="SAM" id="Phobius"/>
    </source>
</evidence>
<keyword evidence="3 6" id="KW-0812">Transmembrane</keyword>
<sequence length="455" mass="48104">MTDVLDETGAPLPQTRRGWHRRVAAIAGPIILSNASVPLVGTVDTAVMGRLPDPAYIGAVAVAALVFSYIHWSFAFLKMGTTGLAAQAFGAGRPDALRDVLGRALLLGLGFGLLVVLLQLPIEHLALPLVGASEQVTAFAGRYVAIRIWSTPAVLMTYAVIGWLLAVQNARAVFALQLLLNGLNVALNLAFVFGLGMDIDGVALASVIAEYAALAFGLWLIARELRRLPGRFHLGRLAERDKLVALLKVNLDLFVRTLCLVTGFAVFTAKSAQMDDVTLAGNAILQNLLQIVANGLDGFAHAAEVLVGGALGARSLAAFRSAISVSAQQAAVLALLLSLALWALGPALVALYTDIPAVQAAAGRYLPWMVLLPLFAVGAYQIDGVFIGATATAEMRNAMIAALLLYLAVLHLLLPRWGNDGLWLSLLAYMLLRIACMARYYPRLVRSVGAAGSAA</sequence>
<evidence type="ECO:0000313" key="7">
    <source>
        <dbReference type="EMBL" id="SMF38233.1"/>
    </source>
</evidence>
<dbReference type="GO" id="GO:0005886">
    <property type="term" value="C:plasma membrane"/>
    <property type="evidence" value="ECO:0007669"/>
    <property type="project" value="TreeGrafter"/>
</dbReference>
<dbReference type="EMBL" id="FWZX01000013">
    <property type="protein sequence ID" value="SMF38233.1"/>
    <property type="molecule type" value="Genomic_DNA"/>
</dbReference>
<evidence type="ECO:0000256" key="5">
    <source>
        <dbReference type="ARBA" id="ARBA00023136"/>
    </source>
</evidence>
<feature type="transmembrane region" description="Helical" evidence="6">
    <location>
        <begin position="202"/>
        <end position="222"/>
    </location>
</feature>
<comment type="similarity">
    <text evidence="2">Belongs to the multi antimicrobial extrusion (MATE) (TC 2.A.66.1) family.</text>
</comment>
<name>A0A1Y6C103_9PROT</name>
<feature type="transmembrane region" description="Helical" evidence="6">
    <location>
        <begin position="421"/>
        <end position="441"/>
    </location>
</feature>
<evidence type="ECO:0000256" key="4">
    <source>
        <dbReference type="ARBA" id="ARBA00022989"/>
    </source>
</evidence>
<feature type="transmembrane region" description="Helical" evidence="6">
    <location>
        <begin position="243"/>
        <end position="267"/>
    </location>
</feature>
<dbReference type="CDD" id="cd13136">
    <property type="entry name" value="MATE_DinF_like"/>
    <property type="match status" value="1"/>
</dbReference>
<dbReference type="AlphaFoldDB" id="A0A1Y6C103"/>
<dbReference type="STRING" id="560819.SAMN05428998_11311"/>
<feature type="transmembrane region" description="Helical" evidence="6">
    <location>
        <begin position="331"/>
        <end position="353"/>
    </location>
</feature>
<feature type="transmembrane region" description="Helical" evidence="6">
    <location>
        <begin position="178"/>
        <end position="196"/>
    </location>
</feature>
<evidence type="ECO:0000256" key="1">
    <source>
        <dbReference type="ARBA" id="ARBA00004141"/>
    </source>
</evidence>
<dbReference type="PANTHER" id="PTHR42893">
    <property type="entry name" value="PROTEIN DETOXIFICATION 44, CHLOROPLASTIC-RELATED"/>
    <property type="match status" value="1"/>
</dbReference>
<feature type="transmembrane region" description="Helical" evidence="6">
    <location>
        <begin position="23"/>
        <end position="43"/>
    </location>
</feature>
<feature type="transmembrane region" description="Helical" evidence="6">
    <location>
        <begin position="398"/>
        <end position="415"/>
    </location>
</feature>
<feature type="transmembrane region" description="Helical" evidence="6">
    <location>
        <begin position="55"/>
        <end position="79"/>
    </location>
</feature>
<dbReference type="RefSeq" id="WP_085123694.1">
    <property type="nucleotide sequence ID" value="NZ_FWZX01000013.1"/>
</dbReference>
<dbReference type="GO" id="GO:0042910">
    <property type="term" value="F:xenobiotic transmembrane transporter activity"/>
    <property type="evidence" value="ECO:0007669"/>
    <property type="project" value="InterPro"/>
</dbReference>
<feature type="transmembrane region" description="Helical" evidence="6">
    <location>
        <begin position="142"/>
        <end position="166"/>
    </location>
</feature>
<dbReference type="GO" id="GO:0015297">
    <property type="term" value="F:antiporter activity"/>
    <property type="evidence" value="ECO:0007669"/>
    <property type="project" value="InterPro"/>
</dbReference>
<feature type="transmembrane region" description="Helical" evidence="6">
    <location>
        <begin position="100"/>
        <end position="122"/>
    </location>
</feature>